<proteinExistence type="predicted"/>
<keyword evidence="2" id="KW-0378">Hydrolase</keyword>
<comment type="caution">
    <text evidence="2">The sequence shown here is derived from an EMBL/GenBank/DDBJ whole genome shotgun (WGS) entry which is preliminary data.</text>
</comment>
<organism evidence="2 3">
    <name type="scientific">Stigmatella ashevillensis</name>
    <dbReference type="NCBI Taxonomy" id="2995309"/>
    <lineage>
        <taxon>Bacteria</taxon>
        <taxon>Pseudomonadati</taxon>
        <taxon>Myxococcota</taxon>
        <taxon>Myxococcia</taxon>
        <taxon>Myxococcales</taxon>
        <taxon>Cystobacterineae</taxon>
        <taxon>Archangiaceae</taxon>
        <taxon>Stigmatella</taxon>
    </lineage>
</organism>
<dbReference type="GO" id="GO:0004519">
    <property type="term" value="F:endonuclease activity"/>
    <property type="evidence" value="ECO:0007669"/>
    <property type="project" value="UniProtKB-KW"/>
</dbReference>
<gene>
    <name evidence="2" type="ORF">POL68_04940</name>
</gene>
<dbReference type="InterPro" id="IPR012296">
    <property type="entry name" value="Nuclease_put_TT1808"/>
</dbReference>
<dbReference type="Pfam" id="PF05685">
    <property type="entry name" value="Uma2"/>
    <property type="match status" value="1"/>
</dbReference>
<evidence type="ECO:0000313" key="3">
    <source>
        <dbReference type="Proteomes" id="UP001221838"/>
    </source>
</evidence>
<dbReference type="RefSeq" id="WP_272135039.1">
    <property type="nucleotide sequence ID" value="NZ_JAQNDM010000002.1"/>
</dbReference>
<dbReference type="PANTHER" id="PTHR34107:SF4">
    <property type="entry name" value="SLL1222 PROTEIN"/>
    <property type="match status" value="1"/>
</dbReference>
<evidence type="ECO:0000259" key="1">
    <source>
        <dbReference type="Pfam" id="PF05685"/>
    </source>
</evidence>
<dbReference type="EMBL" id="JAQNDM010000002">
    <property type="protein sequence ID" value="MDC0707808.1"/>
    <property type="molecule type" value="Genomic_DNA"/>
</dbReference>
<keyword evidence="2" id="KW-0540">Nuclease</keyword>
<dbReference type="InterPro" id="IPR008538">
    <property type="entry name" value="Uma2"/>
</dbReference>
<protein>
    <submittedName>
        <fullName evidence="2">Uma2 family endonuclease</fullName>
    </submittedName>
</protein>
<dbReference type="Gene3D" id="3.90.1570.10">
    <property type="entry name" value="tt1808, chain A"/>
    <property type="match status" value="1"/>
</dbReference>
<accession>A0ABT5D4P8</accession>
<feature type="domain" description="Putative restriction endonuclease" evidence="1">
    <location>
        <begin position="12"/>
        <end position="177"/>
    </location>
</feature>
<dbReference type="PANTHER" id="PTHR34107">
    <property type="entry name" value="SLL0198 PROTEIN-RELATED"/>
    <property type="match status" value="1"/>
</dbReference>
<dbReference type="SUPFAM" id="SSF52980">
    <property type="entry name" value="Restriction endonuclease-like"/>
    <property type="match status" value="1"/>
</dbReference>
<reference evidence="2 3" key="1">
    <citation type="submission" date="2022-11" db="EMBL/GenBank/DDBJ databases">
        <title>Minimal conservation of predation-associated metabolite biosynthetic gene clusters underscores biosynthetic potential of Myxococcota including descriptions for ten novel species: Archangium lansinium sp. nov., Myxococcus landrumus sp. nov., Nannocystis bai.</title>
        <authorList>
            <person name="Ahearne A."/>
            <person name="Stevens C."/>
            <person name="Dowd S."/>
        </authorList>
    </citation>
    <scope>NUCLEOTIDE SEQUENCE [LARGE SCALE GENOMIC DNA]</scope>
    <source>
        <strain evidence="2 3">NCWAL01</strain>
    </source>
</reference>
<evidence type="ECO:0000313" key="2">
    <source>
        <dbReference type="EMBL" id="MDC0707808.1"/>
    </source>
</evidence>
<dbReference type="CDD" id="cd06260">
    <property type="entry name" value="DUF820-like"/>
    <property type="match status" value="1"/>
</dbReference>
<sequence>MSPKPAPEATYEQLIALPENTVGQIIAGELIASPRPASDHATASSALGGELYGPFQRGRGGPGGWWIVDEPELHLGKDVLVPDLAGWRRARLPTIPRVPYFSLVPDWVCEVLSPSTAGLDRVRKKHVYAREGVEFVWLVDPIGRTLEVFQLRDGRWLELGAWSGEESIRAPPFDAISLELGALWLPETQEPPGTP</sequence>
<keyword evidence="2" id="KW-0255">Endonuclease</keyword>
<keyword evidence="3" id="KW-1185">Reference proteome</keyword>
<dbReference type="Proteomes" id="UP001221838">
    <property type="component" value="Unassembled WGS sequence"/>
</dbReference>
<dbReference type="InterPro" id="IPR011335">
    <property type="entry name" value="Restrct_endonuc-II-like"/>
</dbReference>
<name>A0ABT5D4P8_9BACT</name>